<keyword evidence="4 6" id="KW-1133">Transmembrane helix</keyword>
<dbReference type="GO" id="GO:0016020">
    <property type="term" value="C:membrane"/>
    <property type="evidence" value="ECO:0007669"/>
    <property type="project" value="UniProtKB-SubCell"/>
</dbReference>
<evidence type="ECO:0000256" key="1">
    <source>
        <dbReference type="ARBA" id="ARBA00004141"/>
    </source>
</evidence>
<keyword evidence="5 6" id="KW-0472">Membrane</keyword>
<keyword evidence="3 6" id="KW-0812">Transmembrane</keyword>
<feature type="transmembrane region" description="Helical" evidence="6">
    <location>
        <begin position="116"/>
        <end position="136"/>
    </location>
</feature>
<feature type="transmembrane region" description="Helical" evidence="6">
    <location>
        <begin position="58"/>
        <end position="77"/>
    </location>
</feature>
<comment type="subcellular location">
    <subcellularLocation>
        <location evidence="1 6">Membrane</location>
        <topology evidence="1 6">Multi-pass membrane protein</topology>
    </subcellularLocation>
</comment>
<protein>
    <recommendedName>
        <fullName evidence="6">Protein YOP1</fullName>
    </recommendedName>
</protein>
<comment type="similarity">
    <text evidence="2 6">Belongs to the DP1 family.</text>
</comment>
<proteinExistence type="inferred from homology"/>
<keyword evidence="8" id="KW-1185">Reference proteome</keyword>
<dbReference type="InterPro" id="IPR004345">
    <property type="entry name" value="TB2_DP1_HVA22"/>
</dbReference>
<gene>
    <name evidence="7" type="ORF">M011DRAFT_397080</name>
</gene>
<sequence>MSFQERAQSHISQLDKELSKYPALNNFEKQTSVPKVYAILGLAALYFFLIFFNIAGEFLVNIAGFIIPGYYSMAALFSSSKVDDTQWLTYWVVYAFLTVFESAVSAVYWFPFYYTFKFVLVLWMALPQTSGAQIIFRSFLQPVFSRYFSQSGSTAANLRSHADAAGKSHAM</sequence>
<reference evidence="7" key="1">
    <citation type="journal article" date="2020" name="Stud. Mycol.">
        <title>101 Dothideomycetes genomes: a test case for predicting lifestyles and emergence of pathogens.</title>
        <authorList>
            <person name="Haridas S."/>
            <person name="Albert R."/>
            <person name="Binder M."/>
            <person name="Bloem J."/>
            <person name="Labutti K."/>
            <person name="Salamov A."/>
            <person name="Andreopoulos B."/>
            <person name="Baker S."/>
            <person name="Barry K."/>
            <person name="Bills G."/>
            <person name="Bluhm B."/>
            <person name="Cannon C."/>
            <person name="Castanera R."/>
            <person name="Culley D."/>
            <person name="Daum C."/>
            <person name="Ezra D."/>
            <person name="Gonzalez J."/>
            <person name="Henrissat B."/>
            <person name="Kuo A."/>
            <person name="Liang C."/>
            <person name="Lipzen A."/>
            <person name="Lutzoni F."/>
            <person name="Magnuson J."/>
            <person name="Mondo S."/>
            <person name="Nolan M."/>
            <person name="Ohm R."/>
            <person name="Pangilinan J."/>
            <person name="Park H.-J."/>
            <person name="Ramirez L."/>
            <person name="Alfaro M."/>
            <person name="Sun H."/>
            <person name="Tritt A."/>
            <person name="Yoshinaga Y."/>
            <person name="Zwiers L.-H."/>
            <person name="Turgeon B."/>
            <person name="Goodwin S."/>
            <person name="Spatafora J."/>
            <person name="Crous P."/>
            <person name="Grigoriev I."/>
        </authorList>
    </citation>
    <scope>NUCLEOTIDE SEQUENCE</scope>
    <source>
        <strain evidence="7">CBS 119925</strain>
    </source>
</reference>
<dbReference type="EMBL" id="MU006564">
    <property type="protein sequence ID" value="KAF2750443.1"/>
    <property type="molecule type" value="Genomic_DNA"/>
</dbReference>
<evidence type="ECO:0000256" key="2">
    <source>
        <dbReference type="ARBA" id="ARBA00008573"/>
    </source>
</evidence>
<dbReference type="PANTHER" id="PTHR12300:SF161">
    <property type="entry name" value="RECEPTOR EXPRESSION-ENHANCING PROTEIN"/>
    <property type="match status" value="1"/>
</dbReference>
<dbReference type="Pfam" id="PF03134">
    <property type="entry name" value="TB2_DP1_HVA22"/>
    <property type="match status" value="1"/>
</dbReference>
<dbReference type="AlphaFoldDB" id="A0A6A6VJZ4"/>
<organism evidence="7 8">
    <name type="scientific">Sporormia fimetaria CBS 119925</name>
    <dbReference type="NCBI Taxonomy" id="1340428"/>
    <lineage>
        <taxon>Eukaryota</taxon>
        <taxon>Fungi</taxon>
        <taxon>Dikarya</taxon>
        <taxon>Ascomycota</taxon>
        <taxon>Pezizomycotina</taxon>
        <taxon>Dothideomycetes</taxon>
        <taxon>Pleosporomycetidae</taxon>
        <taxon>Pleosporales</taxon>
        <taxon>Sporormiaceae</taxon>
        <taxon>Sporormia</taxon>
    </lineage>
</organism>
<dbReference type="PANTHER" id="PTHR12300">
    <property type="entry name" value="HVA22-LIKE PROTEINS"/>
    <property type="match status" value="1"/>
</dbReference>
<dbReference type="Proteomes" id="UP000799440">
    <property type="component" value="Unassembled WGS sequence"/>
</dbReference>
<evidence type="ECO:0000256" key="4">
    <source>
        <dbReference type="ARBA" id="ARBA00022989"/>
    </source>
</evidence>
<evidence type="ECO:0000313" key="8">
    <source>
        <dbReference type="Proteomes" id="UP000799440"/>
    </source>
</evidence>
<evidence type="ECO:0000256" key="5">
    <source>
        <dbReference type="ARBA" id="ARBA00023136"/>
    </source>
</evidence>
<evidence type="ECO:0000256" key="6">
    <source>
        <dbReference type="RuleBase" id="RU362006"/>
    </source>
</evidence>
<accession>A0A6A6VJZ4</accession>
<evidence type="ECO:0000256" key="3">
    <source>
        <dbReference type="ARBA" id="ARBA00022692"/>
    </source>
</evidence>
<evidence type="ECO:0000313" key="7">
    <source>
        <dbReference type="EMBL" id="KAF2750443.1"/>
    </source>
</evidence>
<feature type="transmembrane region" description="Helical" evidence="6">
    <location>
        <begin position="36"/>
        <end position="52"/>
    </location>
</feature>
<name>A0A6A6VJZ4_9PLEO</name>
<dbReference type="OrthoDB" id="10009287at2759"/>
<feature type="transmembrane region" description="Helical" evidence="6">
    <location>
        <begin position="89"/>
        <end position="110"/>
    </location>
</feature>